<protein>
    <submittedName>
        <fullName evidence="1">Uncharacterized protein</fullName>
    </submittedName>
</protein>
<dbReference type="Proteomes" id="UP000486351">
    <property type="component" value="Unassembled WGS sequence"/>
</dbReference>
<gene>
    <name evidence="1" type="ORF">PF008_g14677</name>
</gene>
<evidence type="ECO:0000313" key="1">
    <source>
        <dbReference type="EMBL" id="KAE9332982.1"/>
    </source>
</evidence>
<organism evidence="1 2">
    <name type="scientific">Phytophthora fragariae</name>
    <dbReference type="NCBI Taxonomy" id="53985"/>
    <lineage>
        <taxon>Eukaryota</taxon>
        <taxon>Sar</taxon>
        <taxon>Stramenopiles</taxon>
        <taxon>Oomycota</taxon>
        <taxon>Peronosporomycetes</taxon>
        <taxon>Peronosporales</taxon>
        <taxon>Peronosporaceae</taxon>
        <taxon>Phytophthora</taxon>
    </lineage>
</organism>
<dbReference type="EMBL" id="QXFY01000920">
    <property type="protein sequence ID" value="KAE9332982.1"/>
    <property type="molecule type" value="Genomic_DNA"/>
</dbReference>
<dbReference type="AlphaFoldDB" id="A0A6G0RHR3"/>
<proteinExistence type="predicted"/>
<accession>A0A6G0RHR3</accession>
<name>A0A6G0RHR3_9STRA</name>
<comment type="caution">
    <text evidence="1">The sequence shown here is derived from an EMBL/GenBank/DDBJ whole genome shotgun (WGS) entry which is preliminary data.</text>
</comment>
<sequence>MEGPTQLGGTEPSTGTFSVISGRLVYEKNDSSSLLAAVRSGAGDVDGVGVLSKGETVPGVPSSLLDESLEVLHEAKSSVATWFTQRASTSSRNAWSGSRVLNILEALPRAPAGSTADFKVNNPNPQDGGGCILLARCYGRASPNQTGASERLSSDVILAGLVTGCRPNSVATENRVFETGRGWYRW</sequence>
<evidence type="ECO:0000313" key="2">
    <source>
        <dbReference type="Proteomes" id="UP000486351"/>
    </source>
</evidence>
<reference evidence="1 2" key="1">
    <citation type="submission" date="2018-09" db="EMBL/GenBank/DDBJ databases">
        <title>Genomic investigation of the strawberry pathogen Phytophthora fragariae indicates pathogenicity is determined by transcriptional variation in three key races.</title>
        <authorList>
            <person name="Adams T.M."/>
            <person name="Armitage A.D."/>
            <person name="Sobczyk M.K."/>
            <person name="Bates H.J."/>
            <person name="Dunwell J.M."/>
            <person name="Nellist C.F."/>
            <person name="Harrison R.J."/>
        </authorList>
    </citation>
    <scope>NUCLEOTIDE SEQUENCE [LARGE SCALE GENOMIC DNA]</scope>
    <source>
        <strain evidence="1 2">NOV-77</strain>
    </source>
</reference>